<gene>
    <name evidence="1" type="ORF">OO17_28900</name>
</gene>
<evidence type="ECO:0000313" key="1">
    <source>
        <dbReference type="EMBL" id="KIZ33105.1"/>
    </source>
</evidence>
<dbReference type="Gene3D" id="3.30.530.20">
    <property type="match status" value="1"/>
</dbReference>
<organism evidence="1 2">
    <name type="scientific">Rhodopseudomonas palustris</name>
    <dbReference type="NCBI Taxonomy" id="1076"/>
    <lineage>
        <taxon>Bacteria</taxon>
        <taxon>Pseudomonadati</taxon>
        <taxon>Pseudomonadota</taxon>
        <taxon>Alphaproteobacteria</taxon>
        <taxon>Hyphomicrobiales</taxon>
        <taxon>Nitrobacteraceae</taxon>
        <taxon>Rhodopseudomonas</taxon>
    </lineage>
</organism>
<dbReference type="InterPro" id="IPR023393">
    <property type="entry name" value="START-like_dom_sf"/>
</dbReference>
<dbReference type="AlphaFoldDB" id="A0A0D7DY27"/>
<dbReference type="PATRIC" id="fig|1076.23.peg.4254"/>
<dbReference type="InterPro" id="IPR019587">
    <property type="entry name" value="Polyketide_cyclase/dehydratase"/>
</dbReference>
<sequence length="177" mass="19708">MLKTISFLVALFALAIAIVLGLALSKPDKFRVERKITINAPPAEILPLINDLHRWRGWSPYETKDLAMTRTYSGAPSGKGAIYQWSGNKYVGSGRMEIIDSTPTRIVLKLDFIAPFESHNICEFTLRPQGDATEVTWSMHGPTPLLSKVMQVFLDMDRMIGDDFAGGLARLKAIAER</sequence>
<dbReference type="Pfam" id="PF10604">
    <property type="entry name" value="Polyketide_cyc2"/>
    <property type="match status" value="1"/>
</dbReference>
<accession>A0A0D7DY27</accession>
<dbReference type="SUPFAM" id="SSF55961">
    <property type="entry name" value="Bet v1-like"/>
    <property type="match status" value="1"/>
</dbReference>
<dbReference type="EMBL" id="JXXE01000784">
    <property type="protein sequence ID" value="KIZ33105.1"/>
    <property type="molecule type" value="Genomic_DNA"/>
</dbReference>
<comment type="caution">
    <text evidence="1">The sequence shown here is derived from an EMBL/GenBank/DDBJ whole genome shotgun (WGS) entry which is preliminary data.</text>
</comment>
<protein>
    <submittedName>
        <fullName evidence="1">Polyketide cyclase</fullName>
    </submittedName>
</protein>
<evidence type="ECO:0000313" key="2">
    <source>
        <dbReference type="Proteomes" id="UP000032515"/>
    </source>
</evidence>
<name>A0A0D7DY27_RHOPL</name>
<proteinExistence type="predicted"/>
<dbReference type="RefSeq" id="WP_044418657.1">
    <property type="nucleotide sequence ID" value="NZ_JXXE01000784.1"/>
</dbReference>
<dbReference type="CDD" id="cd07818">
    <property type="entry name" value="SRPBCC_1"/>
    <property type="match status" value="1"/>
</dbReference>
<dbReference type="OrthoDB" id="9807923at2"/>
<dbReference type="Proteomes" id="UP000032515">
    <property type="component" value="Unassembled WGS sequence"/>
</dbReference>
<reference evidence="1 2" key="1">
    <citation type="submission" date="2014-11" db="EMBL/GenBank/DDBJ databases">
        <title>Genomics and ecophysiology of heterotrophic nitrogen fixing bacteria isolated from estuarine surface water.</title>
        <authorList>
            <person name="Bentzon-Tilia M."/>
            <person name="Severin I."/>
            <person name="Hansen L.H."/>
            <person name="Riemann L."/>
        </authorList>
    </citation>
    <scope>NUCLEOTIDE SEQUENCE [LARGE SCALE GENOMIC DNA]</scope>
    <source>
        <strain evidence="1 2">BAL398</strain>
    </source>
</reference>